<gene>
    <name evidence="2" type="ORF">D9756_005573</name>
</gene>
<dbReference type="GO" id="GO:0019441">
    <property type="term" value="P:L-tryptophan catabolic process to kynurenine"/>
    <property type="evidence" value="ECO:0007669"/>
    <property type="project" value="InterPro"/>
</dbReference>
<evidence type="ECO:0000313" key="2">
    <source>
        <dbReference type="EMBL" id="KAF5355088.1"/>
    </source>
</evidence>
<organism evidence="2 3">
    <name type="scientific">Leucocoprinus leucothites</name>
    <dbReference type="NCBI Taxonomy" id="201217"/>
    <lineage>
        <taxon>Eukaryota</taxon>
        <taxon>Fungi</taxon>
        <taxon>Dikarya</taxon>
        <taxon>Basidiomycota</taxon>
        <taxon>Agaricomycotina</taxon>
        <taxon>Agaricomycetes</taxon>
        <taxon>Agaricomycetidae</taxon>
        <taxon>Agaricales</taxon>
        <taxon>Agaricineae</taxon>
        <taxon>Agaricaceae</taxon>
        <taxon>Leucocoprinus</taxon>
    </lineage>
</organism>
<dbReference type="OrthoDB" id="7108654at2759"/>
<dbReference type="GO" id="GO:0004061">
    <property type="term" value="F:arylformamidase activity"/>
    <property type="evidence" value="ECO:0007669"/>
    <property type="project" value="InterPro"/>
</dbReference>
<dbReference type="SUPFAM" id="SSF102198">
    <property type="entry name" value="Putative cyclase"/>
    <property type="match status" value="1"/>
</dbReference>
<protein>
    <recommendedName>
        <fullName evidence="4">Cyclase</fullName>
    </recommendedName>
</protein>
<sequence>MASSTHNRYTLYDLSHPLNHSTPVYPGDPHYSAEQITSVAKDGYEVHKLSFGTHTGTHIDAPSHFIQGGLPIDKIPLSTFIGPAVIIDITKNIQAKQRITWSDIESYENELKPGVIVLICTGWYEKWGTEEYYNHPYMPKDIAERFIARGIHIIGVDFLNPDETVLEGESENGFPFHEVVLGAGGIIAENLTNVKALIGLSNVHVSLLPLKLEGMDGSPVRAVAWQTS</sequence>
<dbReference type="Proteomes" id="UP000559027">
    <property type="component" value="Unassembled WGS sequence"/>
</dbReference>
<proteinExistence type="inferred from homology"/>
<dbReference type="Gene3D" id="3.50.30.50">
    <property type="entry name" value="Putative cyclase"/>
    <property type="match status" value="1"/>
</dbReference>
<dbReference type="PANTHER" id="PTHR31118">
    <property type="entry name" value="CYCLASE-LIKE PROTEIN 2"/>
    <property type="match status" value="1"/>
</dbReference>
<dbReference type="InterPro" id="IPR007325">
    <property type="entry name" value="KFase/CYL"/>
</dbReference>
<dbReference type="InterPro" id="IPR037175">
    <property type="entry name" value="KFase_sf"/>
</dbReference>
<name>A0A8H5D9C8_9AGAR</name>
<dbReference type="PANTHER" id="PTHR31118:SF32">
    <property type="entry name" value="KYNURENINE FORMAMIDASE"/>
    <property type="match status" value="1"/>
</dbReference>
<comment type="similarity">
    <text evidence="1">Belongs to the Cyclase 1 superfamily.</text>
</comment>
<evidence type="ECO:0008006" key="4">
    <source>
        <dbReference type="Google" id="ProtNLM"/>
    </source>
</evidence>
<dbReference type="AlphaFoldDB" id="A0A8H5D9C8"/>
<evidence type="ECO:0000256" key="1">
    <source>
        <dbReference type="ARBA" id="ARBA00007865"/>
    </source>
</evidence>
<comment type="caution">
    <text evidence="2">The sequence shown here is derived from an EMBL/GenBank/DDBJ whole genome shotgun (WGS) entry which is preliminary data.</text>
</comment>
<keyword evidence="3" id="KW-1185">Reference proteome</keyword>
<reference evidence="2 3" key="1">
    <citation type="journal article" date="2020" name="ISME J.">
        <title>Uncovering the hidden diversity of litter-decomposition mechanisms in mushroom-forming fungi.</title>
        <authorList>
            <person name="Floudas D."/>
            <person name="Bentzer J."/>
            <person name="Ahren D."/>
            <person name="Johansson T."/>
            <person name="Persson P."/>
            <person name="Tunlid A."/>
        </authorList>
    </citation>
    <scope>NUCLEOTIDE SEQUENCE [LARGE SCALE GENOMIC DNA]</scope>
    <source>
        <strain evidence="2 3">CBS 146.42</strain>
    </source>
</reference>
<dbReference type="Pfam" id="PF04199">
    <property type="entry name" value="Cyclase"/>
    <property type="match status" value="1"/>
</dbReference>
<accession>A0A8H5D9C8</accession>
<evidence type="ECO:0000313" key="3">
    <source>
        <dbReference type="Proteomes" id="UP000559027"/>
    </source>
</evidence>
<dbReference type="EMBL" id="JAACJO010000008">
    <property type="protein sequence ID" value="KAF5355088.1"/>
    <property type="molecule type" value="Genomic_DNA"/>
</dbReference>